<accession>A0AAQ3PB49</accession>
<dbReference type="Gene3D" id="3.40.50.300">
    <property type="entry name" value="P-loop containing nucleotide triphosphate hydrolases"/>
    <property type="match status" value="1"/>
</dbReference>
<dbReference type="CDD" id="cd18140">
    <property type="entry name" value="HLD_clamp_RFC"/>
    <property type="match status" value="1"/>
</dbReference>
<feature type="compositionally biased region" description="Basic residues" evidence="8">
    <location>
        <begin position="43"/>
        <end position="55"/>
    </location>
</feature>
<evidence type="ECO:0000313" key="10">
    <source>
        <dbReference type="Proteomes" id="UP001374535"/>
    </source>
</evidence>
<dbReference type="GO" id="GO:0000077">
    <property type="term" value="P:DNA damage checkpoint signaling"/>
    <property type="evidence" value="ECO:0007669"/>
    <property type="project" value="TreeGrafter"/>
</dbReference>
<keyword evidence="7" id="KW-0131">Cell cycle</keyword>
<evidence type="ECO:0000256" key="2">
    <source>
        <dbReference type="ARBA" id="ARBA00006168"/>
    </source>
</evidence>
<keyword evidence="10" id="KW-1185">Reference proteome</keyword>
<dbReference type="Gene3D" id="1.10.8.60">
    <property type="match status" value="1"/>
</dbReference>
<gene>
    <name evidence="9" type="ORF">V8G54_003562</name>
</gene>
<dbReference type="AlphaFoldDB" id="A0AAQ3PB49"/>
<evidence type="ECO:0000256" key="4">
    <source>
        <dbReference type="ARBA" id="ARBA00022763"/>
    </source>
</evidence>
<evidence type="ECO:0000256" key="1">
    <source>
        <dbReference type="ARBA" id="ARBA00004123"/>
    </source>
</evidence>
<feature type="compositionally biased region" description="Low complexity" evidence="8">
    <location>
        <begin position="19"/>
        <end position="42"/>
    </location>
</feature>
<dbReference type="GO" id="GO:0005634">
    <property type="term" value="C:nucleus"/>
    <property type="evidence" value="ECO:0007669"/>
    <property type="project" value="UniProtKB-SubCell"/>
</dbReference>
<dbReference type="FunFam" id="3.40.50.300:FF:001661">
    <property type="entry name" value="RAD17 checkpoint clamp loader component"/>
    <property type="match status" value="1"/>
</dbReference>
<dbReference type="SUPFAM" id="SSF52540">
    <property type="entry name" value="P-loop containing nucleoside triphosphate hydrolases"/>
    <property type="match status" value="1"/>
</dbReference>
<organism evidence="9 10">
    <name type="scientific">Vigna mungo</name>
    <name type="common">Black gram</name>
    <name type="synonym">Phaseolus mungo</name>
    <dbReference type="NCBI Taxonomy" id="3915"/>
    <lineage>
        <taxon>Eukaryota</taxon>
        <taxon>Viridiplantae</taxon>
        <taxon>Streptophyta</taxon>
        <taxon>Embryophyta</taxon>
        <taxon>Tracheophyta</taxon>
        <taxon>Spermatophyta</taxon>
        <taxon>Magnoliopsida</taxon>
        <taxon>eudicotyledons</taxon>
        <taxon>Gunneridae</taxon>
        <taxon>Pentapetalae</taxon>
        <taxon>rosids</taxon>
        <taxon>fabids</taxon>
        <taxon>Fabales</taxon>
        <taxon>Fabaceae</taxon>
        <taxon>Papilionoideae</taxon>
        <taxon>50 kb inversion clade</taxon>
        <taxon>NPAAA clade</taxon>
        <taxon>indigoferoid/millettioid clade</taxon>
        <taxon>Phaseoleae</taxon>
        <taxon>Vigna</taxon>
    </lineage>
</organism>
<keyword evidence="4" id="KW-0227">DNA damage</keyword>
<dbReference type="InterPro" id="IPR047854">
    <property type="entry name" value="RFC_lid"/>
</dbReference>
<comment type="subcellular location">
    <subcellularLocation>
        <location evidence="1">Nucleus</location>
    </subcellularLocation>
</comment>
<comment type="similarity">
    <text evidence="2">Belongs to the rad17/RAD24 family.</text>
</comment>
<evidence type="ECO:0000256" key="8">
    <source>
        <dbReference type="SAM" id="MobiDB-lite"/>
    </source>
</evidence>
<keyword evidence="5" id="KW-0067">ATP-binding</keyword>
<keyword evidence="6" id="KW-0539">Nucleus</keyword>
<dbReference type="GO" id="GO:0005524">
    <property type="term" value="F:ATP binding"/>
    <property type="evidence" value="ECO:0007669"/>
    <property type="project" value="UniProtKB-KW"/>
</dbReference>
<dbReference type="GO" id="GO:0033314">
    <property type="term" value="P:mitotic DNA replication checkpoint signaling"/>
    <property type="evidence" value="ECO:0007669"/>
    <property type="project" value="TreeGrafter"/>
</dbReference>
<name>A0AAQ3PB49_VIGMU</name>
<evidence type="ECO:0000256" key="7">
    <source>
        <dbReference type="ARBA" id="ARBA00023306"/>
    </source>
</evidence>
<evidence type="ECO:0008006" key="11">
    <source>
        <dbReference type="Google" id="ProtNLM"/>
    </source>
</evidence>
<dbReference type="PANTHER" id="PTHR12172">
    <property type="entry name" value="CELL CYCLE CHECKPOINT PROTEIN RAD17"/>
    <property type="match status" value="1"/>
</dbReference>
<protein>
    <recommendedName>
        <fullName evidence="11">Cell cycle checkpoint protein RAD17</fullName>
    </recommendedName>
</protein>
<dbReference type="PANTHER" id="PTHR12172:SF0">
    <property type="entry name" value="CELL CYCLE CHECKPOINT PROTEIN RAD17"/>
    <property type="match status" value="1"/>
</dbReference>
<evidence type="ECO:0000256" key="5">
    <source>
        <dbReference type="ARBA" id="ARBA00022840"/>
    </source>
</evidence>
<evidence type="ECO:0000256" key="3">
    <source>
        <dbReference type="ARBA" id="ARBA00022741"/>
    </source>
</evidence>
<dbReference type="GO" id="GO:0003682">
    <property type="term" value="F:chromatin binding"/>
    <property type="evidence" value="ECO:0007669"/>
    <property type="project" value="TreeGrafter"/>
</dbReference>
<keyword evidence="3" id="KW-0547">Nucleotide-binding</keyword>
<dbReference type="EMBL" id="CP144700">
    <property type="protein sequence ID" value="WVZ25018.1"/>
    <property type="molecule type" value="Genomic_DNA"/>
</dbReference>
<sequence length="636" mass="70969">MSKRNCVVILSSEDEDATSNLRSLSSSRSYTKSKSRSTSSSSRGRKKARASHSRSHLSKLHEIDLFGDDFNEVFTGSKVSAVKTSPYSLNVLLALKDASCSITVCYVDTTGTQRSFAEELWVDKYKPNSLEELAVHKKKVEDVKTWFEERLKSSKGVYNNNVLLISGQAGVGKSAAIHVIASHLGAIVDGWNTPTPVIWREHLYNSGTGTQYTSKLDEFESFVERVRKYGSLLTSYTGDSKPSIILLIDDLPMTNGKSAFGRLKNCLQLLVKSTQIPTAILLTDCGNADSVDYNARCLEELKLSLESSGACKVAFNPITVNSMKKVLFRICQMERRDVTAEYVDLIAKTSGGDIRHAITSLQFFCLKPNLVHSLASSTCSHGSLKEENNKPDRSDYGYSLHFGRDEALSLFHALGKFLHNKRETGVGIEYDQDGFLLRERLSRLPLKMDVPEKILCQAHVQPGSVADFLHENVLDFLDDEAIDDAWTVSSYLGDADILLAKLRGMLCSYNEAEGVLQSAAASIAVRGVLFGNSNPLSSRWHAVRRPRLWQVEKVSLYKNEVDRLRIPACKRFSSYHMSIMATEYMPMLKLLGNRACGYDGPSQKSSLNLEMEDFDFHKMDLDEQSMGLSDDDIEDW</sequence>
<dbReference type="Pfam" id="PF03215">
    <property type="entry name" value="Rad17"/>
    <property type="match status" value="1"/>
</dbReference>
<dbReference type="GO" id="GO:0003689">
    <property type="term" value="F:DNA clamp loader activity"/>
    <property type="evidence" value="ECO:0007669"/>
    <property type="project" value="TreeGrafter"/>
</dbReference>
<evidence type="ECO:0000313" key="9">
    <source>
        <dbReference type="EMBL" id="WVZ25018.1"/>
    </source>
</evidence>
<reference evidence="9 10" key="1">
    <citation type="journal article" date="2023" name="Life. Sci Alliance">
        <title>Evolutionary insights into 3D genome organization and epigenetic landscape of Vigna mungo.</title>
        <authorList>
            <person name="Junaid A."/>
            <person name="Singh B."/>
            <person name="Bhatia S."/>
        </authorList>
    </citation>
    <scope>NUCLEOTIDE SEQUENCE [LARGE SCALE GENOMIC DNA]</scope>
    <source>
        <strain evidence="9">Urdbean</strain>
    </source>
</reference>
<dbReference type="Proteomes" id="UP001374535">
    <property type="component" value="Chromosome 1"/>
</dbReference>
<dbReference type="GO" id="GO:0006281">
    <property type="term" value="P:DNA repair"/>
    <property type="evidence" value="ECO:0007669"/>
    <property type="project" value="InterPro"/>
</dbReference>
<evidence type="ECO:0000256" key="6">
    <source>
        <dbReference type="ARBA" id="ARBA00023242"/>
    </source>
</evidence>
<dbReference type="InterPro" id="IPR004582">
    <property type="entry name" value="Checkpoint_prot_Rad17_Rad24"/>
</dbReference>
<proteinExistence type="inferred from homology"/>
<dbReference type="InterPro" id="IPR027417">
    <property type="entry name" value="P-loop_NTPase"/>
</dbReference>
<feature type="region of interest" description="Disordered" evidence="8">
    <location>
        <begin position="13"/>
        <end position="55"/>
    </location>
</feature>